<evidence type="ECO:0000313" key="3">
    <source>
        <dbReference type="Proteomes" id="UP000218676"/>
    </source>
</evidence>
<dbReference type="Proteomes" id="UP000218676">
    <property type="component" value="Chromosome 2"/>
</dbReference>
<reference evidence="1" key="1">
    <citation type="journal article" date="2017" name="Genome Announc.">
        <title>Whole-Genome Sequence of Photobacterium damselae subsp. piscicida Strain 91-197, Isolated from Hybrid Striped Bass (Morone sp.) in the United States.</title>
        <authorList>
            <person name="Teru Y."/>
            <person name="Hikima J."/>
            <person name="Kono T."/>
            <person name="Sakai M."/>
            <person name="Takano T."/>
            <person name="Hawke J.P."/>
            <person name="Takeyama H."/>
            <person name="Aoki T."/>
        </authorList>
    </citation>
    <scope>NUCLEOTIDE SEQUENCE</scope>
    <source>
        <strain evidence="1">91-197</strain>
    </source>
</reference>
<dbReference type="Pfam" id="PF13489">
    <property type="entry name" value="Methyltransf_23"/>
    <property type="match status" value="1"/>
</dbReference>
<dbReference type="PANTHER" id="PTHR43667">
    <property type="entry name" value="CYCLOPROPANE-FATTY-ACYL-PHOSPHOLIPID SYNTHASE"/>
    <property type="match status" value="1"/>
</dbReference>
<dbReference type="EMBL" id="CP061855">
    <property type="protein sequence ID" value="QOD58737.1"/>
    <property type="molecule type" value="Genomic_DNA"/>
</dbReference>
<organism evidence="1 3">
    <name type="scientific">Photobacterium damsela subsp. piscicida</name>
    <name type="common">Pasteurella piscicida</name>
    <dbReference type="NCBI Taxonomy" id="38294"/>
    <lineage>
        <taxon>Bacteria</taxon>
        <taxon>Pseudomonadati</taxon>
        <taxon>Pseudomonadota</taxon>
        <taxon>Gammaproteobacteria</taxon>
        <taxon>Vibrionales</taxon>
        <taxon>Vibrionaceae</taxon>
        <taxon>Photobacterium</taxon>
    </lineage>
</organism>
<proteinExistence type="predicted"/>
<gene>
    <name evidence="2" type="ORF">IC627_18260</name>
    <name evidence="1" type="ORF">PDPUS_2_00077</name>
</gene>
<keyword evidence="1" id="KW-0830">Ubiquinone</keyword>
<accession>A0A1V1VG51</accession>
<evidence type="ECO:0000313" key="1">
    <source>
        <dbReference type="EMBL" id="BAX54663.1"/>
    </source>
</evidence>
<dbReference type="InterPro" id="IPR029063">
    <property type="entry name" value="SAM-dependent_MTases_sf"/>
</dbReference>
<dbReference type="SUPFAM" id="SSF53335">
    <property type="entry name" value="S-adenosyl-L-methionine-dependent methyltransferases"/>
    <property type="match status" value="1"/>
</dbReference>
<reference evidence="3" key="2">
    <citation type="submission" date="2017-05" db="EMBL/GenBank/DDBJ databases">
        <title>Whole genome sequence of fish pathogenic bacteria, Photobacterium damselae subsp. piscicida, strain 91-197, isolated from hybrid striped bass (Morone sp.) in USA.</title>
        <authorList>
            <person name="Teru Y."/>
            <person name="Hikima J."/>
            <person name="Kono T."/>
            <person name="Sakai M."/>
            <person name="Takano T."/>
            <person name="Hawke J.P."/>
            <person name="Takeyama H."/>
            <person name="Aoki T."/>
        </authorList>
    </citation>
    <scope>NUCLEOTIDE SEQUENCE [LARGE SCALE GENOMIC DNA]</scope>
    <source>
        <strain evidence="3">91-197</strain>
    </source>
</reference>
<evidence type="ECO:0000313" key="4">
    <source>
        <dbReference type="Proteomes" id="UP000516656"/>
    </source>
</evidence>
<dbReference type="Gene3D" id="3.40.50.150">
    <property type="entry name" value="Vaccinia Virus protein VP39"/>
    <property type="match status" value="1"/>
</dbReference>
<keyword evidence="2" id="KW-0489">Methyltransferase</keyword>
<evidence type="ECO:0000313" key="2">
    <source>
        <dbReference type="EMBL" id="QOD58737.1"/>
    </source>
</evidence>
<dbReference type="EMBL" id="AP018046">
    <property type="protein sequence ID" value="BAX54663.1"/>
    <property type="molecule type" value="Genomic_DNA"/>
</dbReference>
<dbReference type="PANTHER" id="PTHR43667:SF2">
    <property type="entry name" value="FATTY ACID C-METHYL TRANSFERASE"/>
    <property type="match status" value="1"/>
</dbReference>
<dbReference type="Proteomes" id="UP000516656">
    <property type="component" value="Chromosome 2"/>
</dbReference>
<protein>
    <submittedName>
        <fullName evidence="2">Methyltransferase domain-containing protein</fullName>
    </submittedName>
    <submittedName>
        <fullName evidence="1">Ubiquinone biosynthesis O-methyltransferase</fullName>
    </submittedName>
</protein>
<dbReference type="GO" id="GO:0032259">
    <property type="term" value="P:methylation"/>
    <property type="evidence" value="ECO:0007669"/>
    <property type="project" value="UniProtKB-KW"/>
</dbReference>
<sequence>MANLKHQYVNLVDLYQKTAQGKYTTVEHYKDIPIHAMKGLHEYAVSIVTQYQNLDQQTAIDLGAGAGALSQRLADFGYQVTSLDLVPDNFRLSTQSFSFLPVDLNLPFCQCIQERYDLVTAVEIIEHLENPRAFFRECQALLQDNGILLLTTPNITSAYSVTESLIKDNFTYFDDGQYLNGGHISPISHWQIIKMAEENQLEIIHHSTFGKHHIHFREWPRFWLLYHINRLLRPDLKHRNGCINVYLMKKKGGDSN</sequence>
<name>A0A1V1VG51_PHODP</name>
<reference evidence="2 4" key="3">
    <citation type="submission" date="2020-09" db="EMBL/GenBank/DDBJ databases">
        <title>Complete, closed and curated genome sequences of Photobacterium damselae subsp. piscicida isolates from Australia indicate localised evolution and additional plasmid-borne pathogenicity mechanisms.</title>
        <authorList>
            <person name="Baseggio L."/>
            <person name="Silayeva O."/>
            <person name="Buller N."/>
            <person name="Landos M."/>
            <person name="Engelstaedter J."/>
            <person name="Barnes A.C."/>
        </authorList>
    </citation>
    <scope>NUCLEOTIDE SEQUENCE [LARGE SCALE GENOMIC DNA]</scope>
    <source>
        <strain evidence="2 4">AS-16-0540-1</strain>
    </source>
</reference>
<dbReference type="RefSeq" id="WP_086959192.1">
    <property type="nucleotide sequence ID" value="NZ_AP018046.1"/>
</dbReference>
<dbReference type="InterPro" id="IPR050723">
    <property type="entry name" value="CFA/CMAS"/>
</dbReference>
<dbReference type="GO" id="GO:0008168">
    <property type="term" value="F:methyltransferase activity"/>
    <property type="evidence" value="ECO:0007669"/>
    <property type="project" value="UniProtKB-KW"/>
</dbReference>
<dbReference type="CDD" id="cd02440">
    <property type="entry name" value="AdoMet_MTases"/>
    <property type="match status" value="1"/>
</dbReference>
<keyword evidence="2" id="KW-0808">Transferase</keyword>
<dbReference type="AlphaFoldDB" id="A0A1V1VG51"/>